<dbReference type="EMBL" id="JANCLU010000023">
    <property type="protein sequence ID" value="MCP8940576.1"/>
    <property type="molecule type" value="Genomic_DNA"/>
</dbReference>
<dbReference type="RefSeq" id="WP_254745455.1">
    <property type="nucleotide sequence ID" value="NZ_JANCLU010000023.1"/>
</dbReference>
<keyword evidence="3" id="KW-1185">Reference proteome</keyword>
<protein>
    <submittedName>
        <fullName evidence="2">Uncharacterized protein</fullName>
    </submittedName>
</protein>
<proteinExistence type="predicted"/>
<organism evidence="2 3">
    <name type="scientific">Alsobacter ponti</name>
    <dbReference type="NCBI Taxonomy" id="2962936"/>
    <lineage>
        <taxon>Bacteria</taxon>
        <taxon>Pseudomonadati</taxon>
        <taxon>Pseudomonadota</taxon>
        <taxon>Alphaproteobacteria</taxon>
        <taxon>Hyphomicrobiales</taxon>
        <taxon>Alsobacteraceae</taxon>
        <taxon>Alsobacter</taxon>
    </lineage>
</organism>
<evidence type="ECO:0000313" key="3">
    <source>
        <dbReference type="Proteomes" id="UP001205890"/>
    </source>
</evidence>
<reference evidence="2 3" key="1">
    <citation type="submission" date="2022-07" db="EMBL/GenBank/DDBJ databases">
        <authorList>
            <person name="Li W.-J."/>
            <person name="Deng Q.-Q."/>
        </authorList>
    </citation>
    <scope>NUCLEOTIDE SEQUENCE [LARGE SCALE GENOMIC DNA]</scope>
    <source>
        <strain evidence="2 3">SYSU M60028</strain>
    </source>
</reference>
<dbReference type="Proteomes" id="UP001205890">
    <property type="component" value="Unassembled WGS sequence"/>
</dbReference>
<gene>
    <name evidence="2" type="ORF">NK718_18785</name>
</gene>
<comment type="caution">
    <text evidence="2">The sequence shown here is derived from an EMBL/GenBank/DDBJ whole genome shotgun (WGS) entry which is preliminary data.</text>
</comment>
<evidence type="ECO:0000313" key="2">
    <source>
        <dbReference type="EMBL" id="MCP8940576.1"/>
    </source>
</evidence>
<feature type="region of interest" description="Disordered" evidence="1">
    <location>
        <begin position="59"/>
        <end position="119"/>
    </location>
</feature>
<feature type="region of interest" description="Disordered" evidence="1">
    <location>
        <begin position="1"/>
        <end position="35"/>
    </location>
</feature>
<sequence length="198" mass="20793">MRTQNRPFVVEIKKTKRAEKSGAEPASPVAAASMWPTGPDALAPALTASAARKAADALFTIKPETRPEATPLPEPETGAGAEANGGRSAAPARGRVLWAQPERAAEATTLETPLPEAAAVPPVRPARVRRAPVARPIAIEPANDEPAAELAPPDLADVIAARATSPEAVGGGGLRSRRRSAEFAPGERWKRRLPKFCR</sequence>
<name>A0ABT1LGF0_9HYPH</name>
<evidence type="ECO:0000256" key="1">
    <source>
        <dbReference type="SAM" id="MobiDB-lite"/>
    </source>
</evidence>
<accession>A0ABT1LGF0</accession>